<name>A0A6M3K3Z7_9ZZZZ</name>
<dbReference type="EMBL" id="MT142166">
    <property type="protein sequence ID" value="QJA75465.1"/>
    <property type="molecule type" value="Genomic_DNA"/>
</dbReference>
<sequence length="88" mass="10197">MIESRYMEFDKVGDTGKTEIWNILSKSSGFILGQIRWYGAWRQYCFYPSSQCVFNIGCMDDIKKMIGELMEQRRITSHSSGRQKNAAA</sequence>
<gene>
    <name evidence="1" type="ORF">MM415A01770_0001</name>
    <name evidence="2" type="ORF">MM415B04839_0002</name>
</gene>
<dbReference type="AlphaFoldDB" id="A0A6M3K3Z7"/>
<evidence type="ECO:0000313" key="1">
    <source>
        <dbReference type="EMBL" id="QJA75465.1"/>
    </source>
</evidence>
<protein>
    <submittedName>
        <fullName evidence="1">Uncharacterized protein</fullName>
    </submittedName>
</protein>
<evidence type="ECO:0000313" key="2">
    <source>
        <dbReference type="EMBL" id="QJA92138.1"/>
    </source>
</evidence>
<accession>A0A6M3K3Z7</accession>
<reference evidence="1" key="1">
    <citation type="submission" date="2020-03" db="EMBL/GenBank/DDBJ databases">
        <title>The deep terrestrial virosphere.</title>
        <authorList>
            <person name="Holmfeldt K."/>
            <person name="Nilsson E."/>
            <person name="Simone D."/>
            <person name="Lopez-Fernandez M."/>
            <person name="Wu X."/>
            <person name="de Brujin I."/>
            <person name="Lundin D."/>
            <person name="Andersson A."/>
            <person name="Bertilsson S."/>
            <person name="Dopson M."/>
        </authorList>
    </citation>
    <scope>NUCLEOTIDE SEQUENCE</scope>
    <source>
        <strain evidence="1">MM415A01770</strain>
        <strain evidence="2">MM415B04839</strain>
    </source>
</reference>
<organism evidence="1">
    <name type="scientific">viral metagenome</name>
    <dbReference type="NCBI Taxonomy" id="1070528"/>
    <lineage>
        <taxon>unclassified sequences</taxon>
        <taxon>metagenomes</taxon>
        <taxon>organismal metagenomes</taxon>
    </lineage>
</organism>
<dbReference type="EMBL" id="MT143041">
    <property type="protein sequence ID" value="QJA92138.1"/>
    <property type="molecule type" value="Genomic_DNA"/>
</dbReference>
<proteinExistence type="predicted"/>